<dbReference type="AlphaFoldDB" id="A0A914P9R6"/>
<dbReference type="Pfam" id="PF08393">
    <property type="entry name" value="DHC_N2"/>
    <property type="match status" value="1"/>
</dbReference>
<evidence type="ECO:0000313" key="2">
    <source>
        <dbReference type="Proteomes" id="UP000887578"/>
    </source>
</evidence>
<reference evidence="3" key="1">
    <citation type="submission" date="2022-11" db="UniProtKB">
        <authorList>
            <consortium name="WormBaseParasite"/>
        </authorList>
    </citation>
    <scope>IDENTIFICATION</scope>
</reference>
<organism evidence="2 3">
    <name type="scientific">Panagrolaimus davidi</name>
    <dbReference type="NCBI Taxonomy" id="227884"/>
    <lineage>
        <taxon>Eukaryota</taxon>
        <taxon>Metazoa</taxon>
        <taxon>Ecdysozoa</taxon>
        <taxon>Nematoda</taxon>
        <taxon>Chromadorea</taxon>
        <taxon>Rhabditida</taxon>
        <taxon>Tylenchina</taxon>
        <taxon>Panagrolaimomorpha</taxon>
        <taxon>Panagrolaimoidea</taxon>
        <taxon>Panagrolaimidae</taxon>
        <taxon>Panagrolaimus</taxon>
    </lineage>
</organism>
<dbReference type="FunFam" id="3.20.180.20:FF:000002">
    <property type="entry name" value="Cytoplasmic dynein heavy chain 1"/>
    <property type="match status" value="1"/>
</dbReference>
<dbReference type="WBParaSite" id="PDA_v2.g14271.t1">
    <property type="protein sequence ID" value="PDA_v2.g14271.t1"/>
    <property type="gene ID" value="PDA_v2.g14271"/>
</dbReference>
<proteinExistence type="predicted"/>
<name>A0A914P9R6_9BILA</name>
<dbReference type="GO" id="GO:0030286">
    <property type="term" value="C:dynein complex"/>
    <property type="evidence" value="ECO:0007669"/>
    <property type="project" value="InterPro"/>
</dbReference>
<dbReference type="GO" id="GO:0007018">
    <property type="term" value="P:microtubule-based movement"/>
    <property type="evidence" value="ECO:0007669"/>
    <property type="project" value="InterPro"/>
</dbReference>
<feature type="domain" description="Dynein heavy chain linker" evidence="1">
    <location>
        <begin position="1"/>
        <end position="182"/>
    </location>
</feature>
<dbReference type="PANTHER" id="PTHR45703">
    <property type="entry name" value="DYNEIN HEAVY CHAIN"/>
    <property type="match status" value="1"/>
</dbReference>
<dbReference type="InterPro" id="IPR013602">
    <property type="entry name" value="Dynein_heavy_linker"/>
</dbReference>
<dbReference type="Proteomes" id="UP000887578">
    <property type="component" value="Unplaced"/>
</dbReference>
<dbReference type="Gene3D" id="3.20.180.20">
    <property type="entry name" value="Dynein heavy chain, N-terminal domain 2"/>
    <property type="match status" value="1"/>
</dbReference>
<dbReference type="InterPro" id="IPR042228">
    <property type="entry name" value="Dynein_linker_3"/>
</dbReference>
<protein>
    <submittedName>
        <fullName evidence="3">Dynein heavy chain linker domain-containing protein</fullName>
    </submittedName>
</protein>
<keyword evidence="2" id="KW-1185">Reference proteome</keyword>
<evidence type="ECO:0000313" key="3">
    <source>
        <dbReference type="WBParaSite" id="PDA_v2.g14271.t1"/>
    </source>
</evidence>
<dbReference type="Gene3D" id="1.20.140.100">
    <property type="entry name" value="Dynein heavy chain, N-terminal domain 2"/>
    <property type="match status" value="1"/>
</dbReference>
<evidence type="ECO:0000259" key="1">
    <source>
        <dbReference type="Pfam" id="PF08393"/>
    </source>
</evidence>
<dbReference type="GO" id="GO:0051959">
    <property type="term" value="F:dynein light intermediate chain binding"/>
    <property type="evidence" value="ECO:0007669"/>
    <property type="project" value="InterPro"/>
</dbReference>
<sequence>MDVQRRWVNFEGLFSGSSDIATLLPTESNEFASASTKFLAVMRNVAGSPRILDVVQMQGAQDLLDGLAETLAKIQNALGDYLEKERSSFPRFYFVGDEDLLEIMGGSKDIFRIMKHLKKMFAGIMAIEYNEKTKLITGMVSREGEHVELNTPVDLNKTPRVNAWLQKLESEMRKTLAKLLAKSLEHFDKFDFQKIDMDSYMGWLDSYPAQIIGITADIWWSHSCEKRLAQSQQLNDVLSAVEKTLELLSDSVLRDQPSLRRKKIETIVSFLLNIFL</sequence>
<dbReference type="PANTHER" id="PTHR45703:SF36">
    <property type="entry name" value="DYNEIN HEAVY CHAIN, CYTOPLASMIC"/>
    <property type="match status" value="1"/>
</dbReference>
<dbReference type="Gene3D" id="1.20.58.1120">
    <property type="match status" value="1"/>
</dbReference>
<dbReference type="InterPro" id="IPR042222">
    <property type="entry name" value="Dynein_2_N"/>
</dbReference>
<accession>A0A914P9R6</accession>
<dbReference type="GO" id="GO:0045505">
    <property type="term" value="F:dynein intermediate chain binding"/>
    <property type="evidence" value="ECO:0007669"/>
    <property type="project" value="InterPro"/>
</dbReference>
<dbReference type="InterPro" id="IPR026983">
    <property type="entry name" value="DHC"/>
</dbReference>